<dbReference type="NCBIfam" id="TIGR02937">
    <property type="entry name" value="sigma70-ECF"/>
    <property type="match status" value="1"/>
</dbReference>
<dbReference type="Gene3D" id="1.10.1740.10">
    <property type="match status" value="1"/>
</dbReference>
<evidence type="ECO:0000259" key="8">
    <source>
        <dbReference type="Pfam" id="PF08281"/>
    </source>
</evidence>
<dbReference type="Gene3D" id="1.10.10.10">
    <property type="entry name" value="Winged helix-like DNA-binding domain superfamily/Winged helix DNA-binding domain"/>
    <property type="match status" value="1"/>
</dbReference>
<evidence type="ECO:0000256" key="3">
    <source>
        <dbReference type="ARBA" id="ARBA00023082"/>
    </source>
</evidence>
<dbReference type="NCBIfam" id="TIGR02983">
    <property type="entry name" value="SigE-fam_strep"/>
    <property type="match status" value="1"/>
</dbReference>
<evidence type="ECO:0000313" key="10">
    <source>
        <dbReference type="Proteomes" id="UP001501842"/>
    </source>
</evidence>
<evidence type="ECO:0000256" key="2">
    <source>
        <dbReference type="ARBA" id="ARBA00023015"/>
    </source>
</evidence>
<keyword evidence="3" id="KW-0731">Sigma factor</keyword>
<organism evidence="9 10">
    <name type="scientific">Actinocorallia aurantiaca</name>
    <dbReference type="NCBI Taxonomy" id="46204"/>
    <lineage>
        <taxon>Bacteria</taxon>
        <taxon>Bacillati</taxon>
        <taxon>Actinomycetota</taxon>
        <taxon>Actinomycetes</taxon>
        <taxon>Streptosporangiales</taxon>
        <taxon>Thermomonosporaceae</taxon>
        <taxon>Actinocorallia</taxon>
    </lineage>
</organism>
<proteinExistence type="inferred from homology"/>
<name>A0ABN3U319_9ACTN</name>
<dbReference type="SUPFAM" id="SSF88659">
    <property type="entry name" value="Sigma3 and sigma4 domains of RNA polymerase sigma factors"/>
    <property type="match status" value="1"/>
</dbReference>
<feature type="region of interest" description="Disordered" evidence="6">
    <location>
        <begin position="1"/>
        <end position="25"/>
    </location>
</feature>
<keyword evidence="2" id="KW-0805">Transcription regulation</keyword>
<dbReference type="PANTHER" id="PTHR43133">
    <property type="entry name" value="RNA POLYMERASE ECF-TYPE SIGMA FACTO"/>
    <property type="match status" value="1"/>
</dbReference>
<feature type="domain" description="RNA polymerase sigma-70 region 2" evidence="7">
    <location>
        <begin position="35"/>
        <end position="98"/>
    </location>
</feature>
<dbReference type="InterPro" id="IPR013324">
    <property type="entry name" value="RNA_pol_sigma_r3/r4-like"/>
</dbReference>
<keyword evidence="5" id="KW-0804">Transcription</keyword>
<dbReference type="EMBL" id="BAAATZ010000006">
    <property type="protein sequence ID" value="GAA2723770.1"/>
    <property type="molecule type" value="Genomic_DNA"/>
</dbReference>
<dbReference type="InterPro" id="IPR039425">
    <property type="entry name" value="RNA_pol_sigma-70-like"/>
</dbReference>
<evidence type="ECO:0000259" key="7">
    <source>
        <dbReference type="Pfam" id="PF04542"/>
    </source>
</evidence>
<dbReference type="SUPFAM" id="SSF88946">
    <property type="entry name" value="Sigma2 domain of RNA polymerase sigma factors"/>
    <property type="match status" value="1"/>
</dbReference>
<dbReference type="InterPro" id="IPR036388">
    <property type="entry name" value="WH-like_DNA-bd_sf"/>
</dbReference>
<dbReference type="Pfam" id="PF04542">
    <property type="entry name" value="Sigma70_r2"/>
    <property type="match status" value="1"/>
</dbReference>
<comment type="similarity">
    <text evidence="1">Belongs to the sigma-70 factor family. ECF subfamily.</text>
</comment>
<keyword evidence="4" id="KW-0238">DNA-binding</keyword>
<evidence type="ECO:0000256" key="5">
    <source>
        <dbReference type="ARBA" id="ARBA00023163"/>
    </source>
</evidence>
<gene>
    <name evidence="9" type="ORF">GCM10010439_19840</name>
</gene>
<evidence type="ECO:0000256" key="4">
    <source>
        <dbReference type="ARBA" id="ARBA00023125"/>
    </source>
</evidence>
<dbReference type="CDD" id="cd06171">
    <property type="entry name" value="Sigma70_r4"/>
    <property type="match status" value="1"/>
</dbReference>
<reference evidence="9 10" key="1">
    <citation type="journal article" date="2019" name="Int. J. Syst. Evol. Microbiol.">
        <title>The Global Catalogue of Microorganisms (GCM) 10K type strain sequencing project: providing services to taxonomists for standard genome sequencing and annotation.</title>
        <authorList>
            <consortium name="The Broad Institute Genomics Platform"/>
            <consortium name="The Broad Institute Genome Sequencing Center for Infectious Disease"/>
            <person name="Wu L."/>
            <person name="Ma J."/>
        </authorList>
    </citation>
    <scope>NUCLEOTIDE SEQUENCE [LARGE SCALE GENOMIC DNA]</scope>
    <source>
        <strain evidence="9 10">JCM 8201</strain>
    </source>
</reference>
<evidence type="ECO:0000256" key="1">
    <source>
        <dbReference type="ARBA" id="ARBA00010641"/>
    </source>
</evidence>
<dbReference type="PANTHER" id="PTHR43133:SF50">
    <property type="entry name" value="ECF RNA POLYMERASE SIGMA FACTOR SIGM"/>
    <property type="match status" value="1"/>
</dbReference>
<sequence>MDRSARTSMHPATGSTPSGGRQPVNDTYEEFVASRAQSLLRYGYVLSGNPHDAADLVQDALLKLRGAWPRVINKRDPEGYVRTTMARQHVSLWRRTRRETLTDLVPEGSYTDPAPSDDVLWRALETLPRRQRAVLVLRYYEVLSDEEIAAQLGISRGTVRSQASRALEKLRRAWNPAVMEGSTR</sequence>
<dbReference type="InterPro" id="IPR014325">
    <property type="entry name" value="RNA_pol_sigma-E_actinobac"/>
</dbReference>
<dbReference type="Pfam" id="PF08281">
    <property type="entry name" value="Sigma70_r4_2"/>
    <property type="match status" value="1"/>
</dbReference>
<feature type="domain" description="RNA polymerase sigma factor 70 region 4 type 2" evidence="8">
    <location>
        <begin position="119"/>
        <end position="170"/>
    </location>
</feature>
<dbReference type="Proteomes" id="UP001501842">
    <property type="component" value="Unassembled WGS sequence"/>
</dbReference>
<dbReference type="InterPro" id="IPR007627">
    <property type="entry name" value="RNA_pol_sigma70_r2"/>
</dbReference>
<dbReference type="InterPro" id="IPR014284">
    <property type="entry name" value="RNA_pol_sigma-70_dom"/>
</dbReference>
<accession>A0ABN3U319</accession>
<evidence type="ECO:0000313" key="9">
    <source>
        <dbReference type="EMBL" id="GAA2723770.1"/>
    </source>
</evidence>
<protein>
    <submittedName>
        <fullName evidence="9">SigE family RNA polymerase sigma factor</fullName>
    </submittedName>
</protein>
<dbReference type="InterPro" id="IPR013249">
    <property type="entry name" value="RNA_pol_sigma70_r4_t2"/>
</dbReference>
<keyword evidence="10" id="KW-1185">Reference proteome</keyword>
<dbReference type="InterPro" id="IPR013325">
    <property type="entry name" value="RNA_pol_sigma_r2"/>
</dbReference>
<dbReference type="RefSeq" id="WP_344449967.1">
    <property type="nucleotide sequence ID" value="NZ_BAAATZ010000006.1"/>
</dbReference>
<evidence type="ECO:0000256" key="6">
    <source>
        <dbReference type="SAM" id="MobiDB-lite"/>
    </source>
</evidence>
<comment type="caution">
    <text evidence="9">The sequence shown here is derived from an EMBL/GenBank/DDBJ whole genome shotgun (WGS) entry which is preliminary data.</text>
</comment>